<dbReference type="InterPro" id="IPR013783">
    <property type="entry name" value="Ig-like_fold"/>
</dbReference>
<dbReference type="Pfam" id="PF18962">
    <property type="entry name" value="Por_Secre_tail"/>
    <property type="match status" value="1"/>
</dbReference>
<dbReference type="InterPro" id="IPR029030">
    <property type="entry name" value="Caspase-like_dom_sf"/>
</dbReference>
<dbReference type="Gene3D" id="2.60.40.3800">
    <property type="match status" value="1"/>
</dbReference>
<reference evidence="5 6" key="1">
    <citation type="submission" date="2017-06" db="EMBL/GenBank/DDBJ databases">
        <title>Novel microbial phyla capable of carbon fixation and sulfur reduction in deep-sea sediments.</title>
        <authorList>
            <person name="Huang J."/>
            <person name="Baker B."/>
            <person name="Wang Y."/>
        </authorList>
    </citation>
    <scope>NUCLEOTIDE SEQUENCE [LARGE SCALE GENOMIC DNA]</scope>
    <source>
        <strain evidence="5">B3_LCP</strain>
    </source>
</reference>
<evidence type="ECO:0000259" key="4">
    <source>
        <dbReference type="Pfam" id="PF18962"/>
    </source>
</evidence>
<dbReference type="Pfam" id="PF08126">
    <property type="entry name" value="Propeptide_C25"/>
    <property type="match status" value="1"/>
</dbReference>
<dbReference type="Gene3D" id="2.60.40.4070">
    <property type="match status" value="1"/>
</dbReference>
<dbReference type="InterPro" id="IPR029031">
    <property type="entry name" value="Gingipain_N_sf"/>
</dbReference>
<name>A0A532UVP7_UNCL8</name>
<proteinExistence type="predicted"/>
<protein>
    <recommendedName>
        <fullName evidence="7">Gingipain R</fullName>
    </recommendedName>
</protein>
<feature type="domain" description="Secretion system C-terminal sorting" evidence="4">
    <location>
        <begin position="1304"/>
        <end position="1379"/>
    </location>
</feature>
<dbReference type="SUPFAM" id="SSF52129">
    <property type="entry name" value="Caspase-like"/>
    <property type="match status" value="1"/>
</dbReference>
<evidence type="ECO:0000259" key="2">
    <source>
        <dbReference type="Pfam" id="PF01364"/>
    </source>
</evidence>
<dbReference type="GO" id="GO:0006508">
    <property type="term" value="P:proteolysis"/>
    <property type="evidence" value="ECO:0007669"/>
    <property type="project" value="InterPro"/>
</dbReference>
<feature type="domain" description="Gingipain propeptide" evidence="3">
    <location>
        <begin position="42"/>
        <end position="204"/>
    </location>
</feature>
<dbReference type="InterPro" id="IPR001769">
    <property type="entry name" value="Gingipain"/>
</dbReference>
<sequence>MGDVRMKIRQIMICLVVLLLGLTVAHAEYLQLRADVQDDRSQINVLQHDNNQVQIEVRLAGLELFEGALDGRNWDRVMIPGGGFNLELGCPEVPHFTRLLAIPDRSGARVEFEALETTVLTGIDLMPAQGVEPEEHEKHKTASSYDEGVYSQDALYPVIEAVTGEPAIIRGLRVIPVQMNPIRYNPVTGELHIIHRYKITIHFEGTDLRNVPQRPMRSVSRAWYRTMGNMIMNLDQQGLDEIKLGSYLIVCENNNNLVDNLLPALVDWKIRKGHTVAIETFSPGSSNNTIKNIIQNAYNTWEVPPEYVLLFGDTAGDYSLPGWSPDGIDHPYSQLDGGDILADVAVGRLPADDDYEAAVMINKVLFYEKMPYTANSDWYHQGCLVAGSSSGGFSSIMTNRWIKARMVDREYTRIDTFWHWMSGSVATTLNNAINDGVLYVNYRGYWGMENFTTSMINSLTNGRKLPFVVTITCDTGGFDGYSESFMERFSNVGSPTTPKGAIGAIGTATTGTHTKYNNTVADGIYAGIFDEGITQPGNALNRGKLEMYNAYQAHQSGTVENYSKWNALAGDPGLELFTHAIQYMECTIPTTVSWGENSLTLAVSETGVGALEDAVVCFYKEYDLHDVGLTDAAGQITLPLDLISAGNVKITITKQNFYPIVDSLDVVQAAVAVGYYDHSVDDDNNGTSSGDNDGIINPGETVELPLTFKNFGSSTTATSVSVTATESDDFATLGDDFETFPNISAGSTANSQDDLDIDIAADCPNGHVIQLILDTQTDQGSWDGLLELEVVSYDMMVRSAYATGSDTLLSPGETSDFVLEVGNIGDKTASSLSATVTSLSSYVTVNDDYASFGTVNVGVTATCSGNPFNLTASEETPPGFLANLEVVFTSSTGATQTDTITIALGVKTMNDPSGPDEYGYYCFDNSDYAYPKAPTYDWVEIDPSYGGSGFQLVIYDSYENDDMSITLPLPFTFRYYGEDVDVITVCSNGWISSNADAAFANFANYPIPSCMGPTGLIAGFWDDLITGSNGYVFAKDDTENHRVIIEWSRMRNMDDTWVRETFEIILFDPVHYPTPTGDGEILFQYYDITETSGDPQDNPYSTVGIQSPDHQDGIEVVYWNTYNDPTVAHVQNGRAYLFTTDFDYTPPGAPEMVVEVDYVSGSPVPAGGGNLYYGIWGENQGTTAIDYDIWIDKIYESSDTTTLILREITNYQPGWQINRPDAWYPIPSNWPGGSYELRIYSGWHPEYDVWDTDAFSWSKSGAVDLDFDFEANLPTCSFPDPFEIVTETKTATVIPTEYELLSNYPNPFNPVTNISFALPEDGKVNLAIYNISGALVETLVDGHRTAGVHDVTFDASDVASGIYFYKLNVGDFNATGKMVLMK</sequence>
<feature type="domain" description="Gingipain" evidence="2">
    <location>
        <begin position="259"/>
        <end position="576"/>
    </location>
</feature>
<dbReference type="NCBIfam" id="TIGR04183">
    <property type="entry name" value="Por_Secre_tail"/>
    <property type="match status" value="1"/>
</dbReference>
<organism evidence="5 6">
    <name type="scientific">candidate division LCP-89 bacterium B3_LCP</name>
    <dbReference type="NCBI Taxonomy" id="2012998"/>
    <lineage>
        <taxon>Bacteria</taxon>
        <taxon>Pseudomonadati</taxon>
        <taxon>Bacteria division LCP-89</taxon>
    </lineage>
</organism>
<dbReference type="GO" id="GO:0004197">
    <property type="term" value="F:cysteine-type endopeptidase activity"/>
    <property type="evidence" value="ECO:0007669"/>
    <property type="project" value="InterPro"/>
</dbReference>
<dbReference type="InterPro" id="IPR012600">
    <property type="entry name" value="Propeptide_C25"/>
</dbReference>
<accession>A0A532UVP7</accession>
<keyword evidence="1" id="KW-0732">Signal</keyword>
<gene>
    <name evidence="5" type="ORF">CEE37_11370</name>
</gene>
<dbReference type="Proteomes" id="UP000319619">
    <property type="component" value="Unassembled WGS sequence"/>
</dbReference>
<evidence type="ECO:0000313" key="6">
    <source>
        <dbReference type="Proteomes" id="UP000319619"/>
    </source>
</evidence>
<dbReference type="InterPro" id="IPR038490">
    <property type="entry name" value="Gingipain_propep_sf"/>
</dbReference>
<comment type="caution">
    <text evidence="5">The sequence shown here is derived from an EMBL/GenBank/DDBJ whole genome shotgun (WGS) entry which is preliminary data.</text>
</comment>
<dbReference type="Gene3D" id="3.40.50.10390">
    <property type="entry name" value="Gingipain r, domain 1"/>
    <property type="match status" value="1"/>
</dbReference>
<evidence type="ECO:0000259" key="3">
    <source>
        <dbReference type="Pfam" id="PF08126"/>
    </source>
</evidence>
<dbReference type="Pfam" id="PF01364">
    <property type="entry name" value="Peptidase_C25"/>
    <property type="match status" value="1"/>
</dbReference>
<dbReference type="InterPro" id="IPR026444">
    <property type="entry name" value="Secre_tail"/>
</dbReference>
<evidence type="ECO:0000256" key="1">
    <source>
        <dbReference type="ARBA" id="ARBA00022729"/>
    </source>
</evidence>
<dbReference type="EMBL" id="NJBN01000008">
    <property type="protein sequence ID" value="TKJ39018.1"/>
    <property type="molecule type" value="Genomic_DNA"/>
</dbReference>
<evidence type="ECO:0008006" key="7">
    <source>
        <dbReference type="Google" id="ProtNLM"/>
    </source>
</evidence>
<dbReference type="Gene3D" id="3.40.50.1460">
    <property type="match status" value="1"/>
</dbReference>
<evidence type="ECO:0000313" key="5">
    <source>
        <dbReference type="EMBL" id="TKJ39018.1"/>
    </source>
</evidence>
<dbReference type="Gene3D" id="2.60.40.10">
    <property type="entry name" value="Immunoglobulins"/>
    <property type="match status" value="1"/>
</dbReference>